<keyword evidence="2 8" id="KW-1003">Cell membrane</keyword>
<dbReference type="PANTHER" id="PTHR37461:SF1">
    <property type="entry name" value="ANTI-SIGMA-K FACTOR RSKA"/>
    <property type="match status" value="1"/>
</dbReference>
<dbReference type="InterPro" id="IPR051474">
    <property type="entry name" value="Anti-sigma-K/W_factor"/>
</dbReference>
<dbReference type="InterPro" id="IPR041916">
    <property type="entry name" value="Anti_sigma_zinc_sf"/>
</dbReference>
<evidence type="ECO:0000256" key="7">
    <source>
        <dbReference type="ARBA" id="ARBA00023163"/>
    </source>
</evidence>
<dbReference type="GO" id="GO:0016989">
    <property type="term" value="F:sigma factor antagonist activity"/>
    <property type="evidence" value="ECO:0007669"/>
    <property type="project" value="TreeGrafter"/>
</dbReference>
<dbReference type="AlphaFoldDB" id="A0A1Z4F0J2"/>
<feature type="domain" description="Anti-sigma K factor RskA C-terminal" evidence="9">
    <location>
        <begin position="104"/>
        <end position="232"/>
    </location>
</feature>
<dbReference type="Gene3D" id="1.10.10.1320">
    <property type="entry name" value="Anti-sigma factor, zinc-finger domain"/>
    <property type="match status" value="1"/>
</dbReference>
<dbReference type="EMBL" id="AP018165">
    <property type="protein sequence ID" value="BAX98708.1"/>
    <property type="molecule type" value="Genomic_DNA"/>
</dbReference>
<keyword evidence="3 8" id="KW-0812">Transmembrane</keyword>
<reference evidence="11 12" key="2">
    <citation type="journal article" date="2017" name="Int. J. Syst. Evol. Microbiol.">
        <title>Mycobacterium stephanolepidis sp. nov., a rapidly growing species related to Mycobacterium chelonae, isolated from marine teleost fish, Stephanolepis cirrhifer.</title>
        <authorList>
            <person name="Fukano H."/>
            <person name="Wada S."/>
            <person name="Kurata O."/>
            <person name="Katayama K."/>
            <person name="Fujiwara N."/>
            <person name="Hoshino Y."/>
        </authorList>
    </citation>
    <scope>NUCLEOTIDE SEQUENCE [LARGE SCALE GENOMIC DNA]</scope>
    <source>
        <strain evidence="11 12">NJB0901</strain>
    </source>
</reference>
<proteinExistence type="inferred from homology"/>
<accession>A0A1Z4F0J2</accession>
<dbReference type="PANTHER" id="PTHR37461">
    <property type="entry name" value="ANTI-SIGMA-K FACTOR RSKA"/>
    <property type="match status" value="1"/>
</dbReference>
<feature type="domain" description="Anti-sigma-K factor RskA N-terminal" evidence="10">
    <location>
        <begin position="12"/>
        <end position="59"/>
    </location>
</feature>
<protein>
    <recommendedName>
        <fullName evidence="8">Anti-sigma-K factor RskA</fullName>
    </recommendedName>
    <alternativeName>
        <fullName evidence="8">Sigma-K anti-sigma factor RskA</fullName>
    </alternativeName>
</protein>
<keyword evidence="5 8" id="KW-0805">Transcription regulation</keyword>
<feature type="transmembrane region" description="Helical" evidence="8">
    <location>
        <begin position="101"/>
        <end position="121"/>
    </location>
</feature>
<evidence type="ECO:0000256" key="5">
    <source>
        <dbReference type="ARBA" id="ARBA00023015"/>
    </source>
</evidence>
<evidence type="ECO:0000256" key="3">
    <source>
        <dbReference type="ARBA" id="ARBA00022692"/>
    </source>
</evidence>
<keyword evidence="4 8" id="KW-1133">Transmembrane helix</keyword>
<gene>
    <name evidence="8 11" type="primary">rskA</name>
    <name evidence="11" type="ORF">MSTE_03407</name>
</gene>
<reference evidence="12" key="1">
    <citation type="journal article" date="2017" name="Genome Announc.">
        <title>Complete Genome Sequence of Mycobacterium stephanolepidis.</title>
        <authorList>
            <person name="Fukano H."/>
            <person name="Yoshida M."/>
            <person name="Katayama Y."/>
            <person name="Omatsu T."/>
            <person name="Mizutani T."/>
            <person name="Kurata O."/>
            <person name="Wada S."/>
            <person name="Hoshino Y."/>
        </authorList>
    </citation>
    <scope>NUCLEOTIDE SEQUENCE [LARGE SCALE GENOMIC DNA]</scope>
    <source>
        <strain evidence="12">NJB0901</strain>
    </source>
</reference>
<name>A0A1Z4F0J2_9MYCO</name>
<evidence type="ECO:0000256" key="1">
    <source>
        <dbReference type="ARBA" id="ARBA00004162"/>
    </source>
</evidence>
<evidence type="ECO:0000313" key="12">
    <source>
        <dbReference type="Proteomes" id="UP000217954"/>
    </source>
</evidence>
<sequence>MPGDTMTEPNDLVTAATPYALHALPDDERDHIDRWLSAGTTEQTLSFTQEVRATRETMATLAASTAVEPPARLRPRLLKIVARDIQKDSGAKYINRWRTPLVAVAAATAIGLAAAGIGTILRPPPPSAQQVFTAIDVRTVSGSIPTGGTATVVYSRQKNTAVLVMNNVAPPQPGTVYQMWLIGDRGPQSAGTMDTQAVAPSTTAVIPHLDDSTALAFTVEKGRGSTSPTGPIIAQLPLNQ</sequence>
<dbReference type="GO" id="GO:0005886">
    <property type="term" value="C:plasma membrane"/>
    <property type="evidence" value="ECO:0007669"/>
    <property type="project" value="UniProtKB-SubCell"/>
</dbReference>
<evidence type="ECO:0000256" key="4">
    <source>
        <dbReference type="ARBA" id="ARBA00022989"/>
    </source>
</evidence>
<comment type="subcellular location">
    <subcellularLocation>
        <location evidence="1 8">Cell membrane</location>
        <topology evidence="1 8">Single-pass membrane protein</topology>
    </subcellularLocation>
</comment>
<dbReference type="Pfam" id="PF22618">
    <property type="entry name" value="RskA_N"/>
    <property type="match status" value="1"/>
</dbReference>
<evidence type="ECO:0000256" key="8">
    <source>
        <dbReference type="RuleBase" id="RU363049"/>
    </source>
</evidence>
<organism evidence="11 12">
    <name type="scientific">[Mycobacterium] stephanolepidis</name>
    <dbReference type="NCBI Taxonomy" id="1520670"/>
    <lineage>
        <taxon>Bacteria</taxon>
        <taxon>Bacillati</taxon>
        <taxon>Actinomycetota</taxon>
        <taxon>Actinomycetes</taxon>
        <taxon>Mycobacteriales</taxon>
        <taxon>Mycobacteriaceae</taxon>
        <taxon>Mycobacteroides</taxon>
    </lineage>
</organism>
<comment type="domain">
    <text evidence="8">The cytosolic domain interacts with sigma factor SigK.</text>
</comment>
<keyword evidence="12" id="KW-1185">Reference proteome</keyword>
<evidence type="ECO:0000256" key="6">
    <source>
        <dbReference type="ARBA" id="ARBA00023136"/>
    </source>
</evidence>
<dbReference type="InterPro" id="IPR018764">
    <property type="entry name" value="RskA_C"/>
</dbReference>
<comment type="similarity">
    <text evidence="8">Belongs to the anti-sigma-K factor family.</text>
</comment>
<evidence type="ECO:0000313" key="11">
    <source>
        <dbReference type="EMBL" id="BAX98708.1"/>
    </source>
</evidence>
<keyword evidence="7 8" id="KW-0804">Transcription</keyword>
<dbReference type="Pfam" id="PF10099">
    <property type="entry name" value="RskA_C"/>
    <property type="match status" value="1"/>
</dbReference>
<keyword evidence="6 8" id="KW-0472">Membrane</keyword>
<dbReference type="Proteomes" id="UP000217954">
    <property type="component" value="Chromosome"/>
</dbReference>
<comment type="function">
    <text evidence="8">An anti-sigma factor for extracytoplasmic function (ECF) sigma factor SigK. ECF sigma factors are held in an inactive form by an anti-sigma factor until released by regulated intramembrane proteolysis (RIP). RIP occurs when an extracytoplasmic signal triggers a concerted proteolytic cascade to transmit information and elicit cellular responses. The membrane-spanning regulatory substrate protein is first cut extracytoplasmically (site-1 protease, S1P), then within the membrane itself (site-2 protease, S2P, Rip1), while cytoplasmic proteases finish degrading the regulatory protein, liberating the sigma factor.</text>
</comment>
<evidence type="ECO:0000256" key="2">
    <source>
        <dbReference type="ARBA" id="ARBA00022475"/>
    </source>
</evidence>
<dbReference type="InterPro" id="IPR053877">
    <property type="entry name" value="RskA_N"/>
</dbReference>
<evidence type="ECO:0000259" key="10">
    <source>
        <dbReference type="Pfam" id="PF22618"/>
    </source>
</evidence>
<dbReference type="GO" id="GO:0006417">
    <property type="term" value="P:regulation of translation"/>
    <property type="evidence" value="ECO:0007669"/>
    <property type="project" value="TreeGrafter"/>
</dbReference>
<evidence type="ECO:0000259" key="9">
    <source>
        <dbReference type="Pfam" id="PF10099"/>
    </source>
</evidence>
<dbReference type="KEGG" id="mste:MSTE_03407"/>